<gene>
    <name evidence="8" type="ORF">EOE66_01920</name>
</gene>
<dbReference type="AlphaFoldDB" id="A0A437RRD1"/>
<evidence type="ECO:0000256" key="4">
    <source>
        <dbReference type="RuleBase" id="RU362110"/>
    </source>
</evidence>
<evidence type="ECO:0000256" key="5">
    <source>
        <dbReference type="SAM" id="MobiDB-lite"/>
    </source>
</evidence>
<dbReference type="CDD" id="cd18622">
    <property type="entry name" value="GH32_Inu-like"/>
    <property type="match status" value="1"/>
</dbReference>
<dbReference type="Pfam" id="PF00251">
    <property type="entry name" value="Glyco_hydro_32N"/>
    <property type="match status" value="1"/>
</dbReference>
<keyword evidence="3 4" id="KW-0326">Glycosidase</keyword>
<dbReference type="Gene3D" id="2.115.10.20">
    <property type="entry name" value="Glycosyl hydrolase domain, family 43"/>
    <property type="match status" value="1"/>
</dbReference>
<feature type="domain" description="Glycosyl hydrolase family 32 N-terminal" evidence="6">
    <location>
        <begin position="26"/>
        <end position="331"/>
    </location>
</feature>
<feature type="domain" description="Glycosyl hydrolase family 32 C-terminal" evidence="7">
    <location>
        <begin position="386"/>
        <end position="476"/>
    </location>
</feature>
<dbReference type="GO" id="GO:0005737">
    <property type="term" value="C:cytoplasm"/>
    <property type="evidence" value="ECO:0007669"/>
    <property type="project" value="TreeGrafter"/>
</dbReference>
<dbReference type="EMBL" id="SACR01000001">
    <property type="protein sequence ID" value="RVU49354.1"/>
    <property type="molecule type" value="Genomic_DNA"/>
</dbReference>
<name>A0A437RRD1_9BURK</name>
<evidence type="ECO:0000313" key="8">
    <source>
        <dbReference type="EMBL" id="RVU49354.1"/>
    </source>
</evidence>
<proteinExistence type="inferred from homology"/>
<dbReference type="Pfam" id="PF08244">
    <property type="entry name" value="Glyco_hydro_32C"/>
    <property type="match status" value="1"/>
</dbReference>
<dbReference type="RefSeq" id="WP_245478900.1">
    <property type="nucleotide sequence ID" value="NZ_SACR01000001.1"/>
</dbReference>
<evidence type="ECO:0000259" key="7">
    <source>
        <dbReference type="Pfam" id="PF08244"/>
    </source>
</evidence>
<evidence type="ECO:0000256" key="2">
    <source>
        <dbReference type="ARBA" id="ARBA00022801"/>
    </source>
</evidence>
<keyword evidence="9" id="KW-1185">Reference proteome</keyword>
<dbReference type="SMART" id="SM00640">
    <property type="entry name" value="Glyco_32"/>
    <property type="match status" value="1"/>
</dbReference>
<comment type="similarity">
    <text evidence="1 4">Belongs to the glycosyl hydrolase 32 family.</text>
</comment>
<accession>A0A437RRD1</accession>
<dbReference type="Proteomes" id="UP000285575">
    <property type="component" value="Unassembled WGS sequence"/>
</dbReference>
<dbReference type="InterPro" id="IPR001362">
    <property type="entry name" value="Glyco_hydro_32"/>
</dbReference>
<sequence>MSETSPPGLPGPDGALPTPHWRPRLHFTPPAWWMNDPNGLVWHAGRWHLFYQFHPHSRVWGPMHWGHASSSDLRVWQDHGVALAPTAAGMVFSGSAVLDAAHTSGLGSAGAPPLVALYTLHDEAAAQAGQATFQHQALAYSLDGGGQWQRLPGPPVLPNPGTPGTRDFRDPKLRWLPERQRWLMALAVGDHIAFYSAADLRHWVHESDFGAGLGAHDGVWECPDLFPLPTPEGELWVLLVSLVKGGPAGGSATQYFVGHFDGTHFHADPEGPGVRWIDHGPDNYAGVTWAGVPDGRAVFIGWMNNWDYARELPTAPWRGAMTLPRELQLRRSGAGPGGVWRLCSTPAREVQAGLGPVLWQTGDPAEALNFALQAAGGCAWLTCQADARESFSLLFDNGLGDGLRVGFDAVDGVYFIDRRLAGETGFHPAFAARHEVPRWAAGEALTLTLVLDTSSVELFADEGCSVLTSQVFPRAPWGRLLCQGPVQGLRLQALG</sequence>
<dbReference type="Gene3D" id="2.60.120.560">
    <property type="entry name" value="Exo-inulinase, domain 1"/>
    <property type="match status" value="1"/>
</dbReference>
<dbReference type="InterPro" id="IPR013148">
    <property type="entry name" value="Glyco_hydro_32_N"/>
</dbReference>
<dbReference type="InterPro" id="IPR018053">
    <property type="entry name" value="Glyco_hydro_32_AS"/>
</dbReference>
<dbReference type="PROSITE" id="PS00609">
    <property type="entry name" value="GLYCOSYL_HYDROL_F32"/>
    <property type="match status" value="1"/>
</dbReference>
<evidence type="ECO:0000256" key="3">
    <source>
        <dbReference type="ARBA" id="ARBA00023295"/>
    </source>
</evidence>
<dbReference type="SUPFAM" id="SSF75005">
    <property type="entry name" value="Arabinanase/levansucrase/invertase"/>
    <property type="match status" value="1"/>
</dbReference>
<comment type="caution">
    <text evidence="8">The sequence shown here is derived from an EMBL/GenBank/DDBJ whole genome shotgun (WGS) entry which is preliminary data.</text>
</comment>
<evidence type="ECO:0000256" key="1">
    <source>
        <dbReference type="ARBA" id="ARBA00009902"/>
    </source>
</evidence>
<dbReference type="SUPFAM" id="SSF49899">
    <property type="entry name" value="Concanavalin A-like lectins/glucanases"/>
    <property type="match status" value="1"/>
</dbReference>
<dbReference type="PANTHER" id="PTHR42800:SF1">
    <property type="entry name" value="EXOINULINASE INUD (AFU_ORTHOLOGUE AFUA_5G00480)"/>
    <property type="match status" value="1"/>
</dbReference>
<protein>
    <submittedName>
        <fullName evidence="8">Glycoside hydrolase family 32 protein</fullName>
    </submittedName>
</protein>
<evidence type="ECO:0000313" key="9">
    <source>
        <dbReference type="Proteomes" id="UP000285575"/>
    </source>
</evidence>
<evidence type="ECO:0000259" key="6">
    <source>
        <dbReference type="Pfam" id="PF00251"/>
    </source>
</evidence>
<reference evidence="8 9" key="1">
    <citation type="submission" date="2019-01" db="EMBL/GenBank/DDBJ databases">
        <authorList>
            <person name="Chen W.-M."/>
        </authorList>
    </citation>
    <scope>NUCLEOTIDE SEQUENCE [LARGE SCALE GENOMIC DNA]</scope>
    <source>
        <strain evidence="8 9">KYPY4</strain>
    </source>
</reference>
<dbReference type="InterPro" id="IPR023296">
    <property type="entry name" value="Glyco_hydro_beta-prop_sf"/>
</dbReference>
<feature type="region of interest" description="Disordered" evidence="5">
    <location>
        <begin position="1"/>
        <end position="20"/>
    </location>
</feature>
<keyword evidence="2 4" id="KW-0378">Hydrolase</keyword>
<organism evidence="8 9">
    <name type="scientific">Rubrivivax rivuli</name>
    <dbReference type="NCBI Taxonomy" id="1862385"/>
    <lineage>
        <taxon>Bacteria</taxon>
        <taxon>Pseudomonadati</taxon>
        <taxon>Pseudomonadota</taxon>
        <taxon>Betaproteobacteria</taxon>
        <taxon>Burkholderiales</taxon>
        <taxon>Sphaerotilaceae</taxon>
        <taxon>Rubrivivax</taxon>
    </lineage>
</organism>
<dbReference type="InterPro" id="IPR013320">
    <property type="entry name" value="ConA-like_dom_sf"/>
</dbReference>
<dbReference type="GO" id="GO:0005987">
    <property type="term" value="P:sucrose catabolic process"/>
    <property type="evidence" value="ECO:0007669"/>
    <property type="project" value="TreeGrafter"/>
</dbReference>
<dbReference type="GO" id="GO:0004575">
    <property type="term" value="F:sucrose alpha-glucosidase activity"/>
    <property type="evidence" value="ECO:0007669"/>
    <property type="project" value="TreeGrafter"/>
</dbReference>
<dbReference type="InterPro" id="IPR013189">
    <property type="entry name" value="Glyco_hydro_32_C"/>
</dbReference>
<dbReference type="PANTHER" id="PTHR42800">
    <property type="entry name" value="EXOINULINASE INUD (AFU_ORTHOLOGUE AFUA_5G00480)"/>
    <property type="match status" value="1"/>
</dbReference>